<keyword evidence="4" id="KW-0449">Lipoprotein</keyword>
<accession>A0A6N1X7W0</accession>
<organism evidence="7 8">
    <name type="scientific">Comamonas antarctica</name>
    <dbReference type="NCBI Taxonomy" id="2743470"/>
    <lineage>
        <taxon>Bacteria</taxon>
        <taxon>Pseudomonadati</taxon>
        <taxon>Pseudomonadota</taxon>
        <taxon>Betaproteobacteria</taxon>
        <taxon>Burkholderiales</taxon>
        <taxon>Comamonadaceae</taxon>
        <taxon>Comamonas</taxon>
    </lineage>
</organism>
<gene>
    <name evidence="4 7" type="primary">bamB</name>
    <name evidence="7" type="ORF">HUK68_13640</name>
</gene>
<feature type="domain" description="Pyrrolo-quinoline quinone repeat" evidence="6">
    <location>
        <begin position="77"/>
        <end position="305"/>
    </location>
</feature>
<evidence type="ECO:0000256" key="3">
    <source>
        <dbReference type="ARBA" id="ARBA00023237"/>
    </source>
</evidence>
<protein>
    <recommendedName>
        <fullName evidence="4">Outer membrane protein assembly factor BamB</fullName>
    </recommendedName>
</protein>
<comment type="similarity">
    <text evidence="4">Belongs to the BamB family.</text>
</comment>
<evidence type="ECO:0000256" key="4">
    <source>
        <dbReference type="HAMAP-Rule" id="MF_00923"/>
    </source>
</evidence>
<dbReference type="PANTHER" id="PTHR34512:SF30">
    <property type="entry name" value="OUTER MEMBRANE PROTEIN ASSEMBLY FACTOR BAMB"/>
    <property type="match status" value="1"/>
</dbReference>
<dbReference type="InterPro" id="IPR002372">
    <property type="entry name" value="PQQ_rpt_dom"/>
</dbReference>
<dbReference type="SUPFAM" id="SSF50998">
    <property type="entry name" value="Quinoprotein alcohol dehydrogenase-like"/>
    <property type="match status" value="1"/>
</dbReference>
<sequence length="379" mass="39745">MTRSLPTRLVRSLCTLGLAAGLAGCALWSDKVKLPDLGPNVALLPVQKSWTAKIAPLGQMPLVVDVHGATVVLASLDGSLQALDANSGASLWQAKVGQPLTAGVGGNGRQQAVVTRSNEVVLLEQGRELWRKRLSAASYTPPLVAGGRVFVLTADRALTAFDAEDGRQLWHQQRTGESLVLRQAGVLTALGDTLLAGLSGRLVGLNPDNGAVLWEAPLASPRGTNDVERLVDLVGPVYRDDSQFCARTFQASVACVDASSARLLWAQPARGAQGVGGDAERVVGAEGNGTVIAWRRADGSRLWSTDRLQLRKLTAPLVVGRSVVVGDDNGLVHLLSKEDGSPLNRLTTDDSGIAAAPVVAADTLVVVTRNGGVYGFRPD</sequence>
<dbReference type="PROSITE" id="PS51257">
    <property type="entry name" value="PROKAR_LIPOPROTEIN"/>
    <property type="match status" value="1"/>
</dbReference>
<comment type="subunit">
    <text evidence="4">Part of the Bam complex.</text>
</comment>
<dbReference type="InterPro" id="IPR015943">
    <property type="entry name" value="WD40/YVTN_repeat-like_dom_sf"/>
</dbReference>
<dbReference type="HAMAP" id="MF_00923">
    <property type="entry name" value="OM_assembly_BamB"/>
    <property type="match status" value="1"/>
</dbReference>
<comment type="function">
    <text evidence="4">Part of the outer membrane protein assembly complex, which is involved in assembly and insertion of beta-barrel proteins into the outer membrane.</text>
</comment>
<evidence type="ECO:0000313" key="8">
    <source>
        <dbReference type="Proteomes" id="UP000509579"/>
    </source>
</evidence>
<feature type="chain" id="PRO_5027185175" description="Outer membrane protein assembly factor BamB" evidence="5">
    <location>
        <begin position="20"/>
        <end position="379"/>
    </location>
</feature>
<dbReference type="InterPro" id="IPR011047">
    <property type="entry name" value="Quinoprotein_ADH-like_sf"/>
</dbReference>
<dbReference type="InterPro" id="IPR018391">
    <property type="entry name" value="PQQ_b-propeller_rpt"/>
</dbReference>
<dbReference type="AlphaFoldDB" id="A0A6N1X7W0"/>
<dbReference type="GO" id="GO:0043165">
    <property type="term" value="P:Gram-negative-bacterium-type cell outer membrane assembly"/>
    <property type="evidence" value="ECO:0007669"/>
    <property type="project" value="UniProtKB-UniRule"/>
</dbReference>
<evidence type="ECO:0000256" key="5">
    <source>
        <dbReference type="SAM" id="SignalP"/>
    </source>
</evidence>
<dbReference type="InterPro" id="IPR017687">
    <property type="entry name" value="BamB"/>
</dbReference>
<dbReference type="Pfam" id="PF13360">
    <property type="entry name" value="PQQ_2"/>
    <property type="match status" value="2"/>
</dbReference>
<name>A0A6N1X7W0_9BURK</name>
<evidence type="ECO:0000313" key="7">
    <source>
        <dbReference type="EMBL" id="QKV53850.1"/>
    </source>
</evidence>
<dbReference type="KEGG" id="aant:HUK68_13640"/>
<dbReference type="NCBIfam" id="TIGR03300">
    <property type="entry name" value="assembly_YfgL"/>
    <property type="match status" value="1"/>
</dbReference>
<comment type="subcellular location">
    <subcellularLocation>
        <location evidence="4">Cell outer membrane</location>
        <topology evidence="4">Lipid-anchor</topology>
    </subcellularLocation>
</comment>
<keyword evidence="2 4" id="KW-0472">Membrane</keyword>
<dbReference type="GO" id="GO:0051205">
    <property type="term" value="P:protein insertion into membrane"/>
    <property type="evidence" value="ECO:0007669"/>
    <property type="project" value="UniProtKB-UniRule"/>
</dbReference>
<dbReference type="Gene3D" id="2.130.10.10">
    <property type="entry name" value="YVTN repeat-like/Quinoprotein amine dehydrogenase"/>
    <property type="match status" value="1"/>
</dbReference>
<feature type="domain" description="Pyrrolo-quinoline quinone repeat" evidence="6">
    <location>
        <begin position="318"/>
        <end position="376"/>
    </location>
</feature>
<dbReference type="EMBL" id="CP054840">
    <property type="protein sequence ID" value="QKV53850.1"/>
    <property type="molecule type" value="Genomic_DNA"/>
</dbReference>
<keyword evidence="4" id="KW-0564">Palmitate</keyword>
<dbReference type="RefSeq" id="WP_175504656.1">
    <property type="nucleotide sequence ID" value="NZ_CAURQT010000014.1"/>
</dbReference>
<evidence type="ECO:0000256" key="2">
    <source>
        <dbReference type="ARBA" id="ARBA00023136"/>
    </source>
</evidence>
<dbReference type="Proteomes" id="UP000509579">
    <property type="component" value="Chromosome"/>
</dbReference>
<evidence type="ECO:0000259" key="6">
    <source>
        <dbReference type="Pfam" id="PF13360"/>
    </source>
</evidence>
<dbReference type="GO" id="GO:0009279">
    <property type="term" value="C:cell outer membrane"/>
    <property type="evidence" value="ECO:0007669"/>
    <property type="project" value="UniProtKB-SubCell"/>
</dbReference>
<keyword evidence="8" id="KW-1185">Reference proteome</keyword>
<reference evidence="7 8" key="1">
    <citation type="submission" date="2020-06" db="EMBL/GenBank/DDBJ databases">
        <title>Acidovorax antarctica sp. nov., isolated from Corinth ice sheet soil, Antarctic Fields Peninsula.</title>
        <authorList>
            <person name="Xu Q."/>
            <person name="Peng F."/>
        </authorList>
    </citation>
    <scope>NUCLEOTIDE SEQUENCE [LARGE SCALE GENOMIC DNA]</scope>
    <source>
        <strain evidence="7 8">16-35-5</strain>
    </source>
</reference>
<keyword evidence="3 4" id="KW-0998">Cell outer membrane</keyword>
<evidence type="ECO:0000256" key="1">
    <source>
        <dbReference type="ARBA" id="ARBA00022729"/>
    </source>
</evidence>
<dbReference type="PANTHER" id="PTHR34512">
    <property type="entry name" value="CELL SURFACE PROTEIN"/>
    <property type="match status" value="1"/>
</dbReference>
<feature type="signal peptide" evidence="5">
    <location>
        <begin position="1"/>
        <end position="19"/>
    </location>
</feature>
<dbReference type="SMART" id="SM00564">
    <property type="entry name" value="PQQ"/>
    <property type="match status" value="4"/>
</dbReference>
<keyword evidence="1 4" id="KW-0732">Signal</keyword>
<proteinExistence type="inferred from homology"/>